<dbReference type="SMART" id="SM01250">
    <property type="entry name" value="KAT11"/>
    <property type="match status" value="1"/>
</dbReference>
<evidence type="ECO:0000259" key="11">
    <source>
        <dbReference type="PROSITE" id="PS51727"/>
    </source>
</evidence>
<feature type="domain" description="CBP/p300-type HAT" evidence="11">
    <location>
        <begin position="239"/>
        <end position="564"/>
    </location>
</feature>
<evidence type="ECO:0000313" key="13">
    <source>
        <dbReference type="Proteomes" id="UP000008068"/>
    </source>
</evidence>
<keyword evidence="7" id="KW-0804">Transcription</keyword>
<reference evidence="13" key="1">
    <citation type="submission" date="2011-07" db="EMBL/GenBank/DDBJ databases">
        <authorList>
            <consortium name="Caenorhabditis brenneri Sequencing and Analysis Consortium"/>
            <person name="Wilson R.K."/>
        </authorList>
    </citation>
    <scope>NUCLEOTIDE SEQUENCE [LARGE SCALE GENOMIC DNA]</scope>
    <source>
        <strain evidence="13">PB2801</strain>
    </source>
</reference>
<dbReference type="EMBL" id="GL379808">
    <property type="protein sequence ID" value="EGT41939.1"/>
    <property type="molecule type" value="Genomic_DNA"/>
</dbReference>
<dbReference type="InParanoid" id="G0MQY1"/>
<dbReference type="STRING" id="135651.G0MQY1"/>
<evidence type="ECO:0000313" key="12">
    <source>
        <dbReference type="EMBL" id="EGT41939.1"/>
    </source>
</evidence>
<dbReference type="AlphaFoldDB" id="G0MQY1"/>
<dbReference type="GO" id="GO:0004402">
    <property type="term" value="F:histone acetyltransferase activity"/>
    <property type="evidence" value="ECO:0007669"/>
    <property type="project" value="InterPro"/>
</dbReference>
<accession>G0MQY1</accession>
<keyword evidence="8" id="KW-0539">Nucleus</keyword>
<dbReference type="GO" id="GO:0000123">
    <property type="term" value="C:histone acetyltransferase complex"/>
    <property type="evidence" value="ECO:0007669"/>
    <property type="project" value="TreeGrafter"/>
</dbReference>
<dbReference type="GO" id="GO:0005634">
    <property type="term" value="C:nucleus"/>
    <property type="evidence" value="ECO:0007669"/>
    <property type="project" value="UniProtKB-SubCell"/>
</dbReference>
<dbReference type="Pfam" id="PF08214">
    <property type="entry name" value="HAT_KAT11"/>
    <property type="match status" value="1"/>
</dbReference>
<dbReference type="GO" id="GO:0003713">
    <property type="term" value="F:transcription coactivator activity"/>
    <property type="evidence" value="ECO:0007669"/>
    <property type="project" value="TreeGrafter"/>
</dbReference>
<dbReference type="InterPro" id="IPR013178">
    <property type="entry name" value="Histone_AcTrfase_Rtt109/CBP"/>
</dbReference>
<feature type="compositionally biased region" description="Basic and acidic residues" evidence="10">
    <location>
        <begin position="561"/>
        <end position="574"/>
    </location>
</feature>
<evidence type="ECO:0000256" key="10">
    <source>
        <dbReference type="SAM" id="MobiDB-lite"/>
    </source>
</evidence>
<evidence type="ECO:0000256" key="7">
    <source>
        <dbReference type="ARBA" id="ARBA00023163"/>
    </source>
</evidence>
<dbReference type="eggNOG" id="KOG1778">
    <property type="taxonomic scope" value="Eukaryota"/>
</dbReference>
<dbReference type="HOGENOM" id="CLU_459453_0_0_1"/>
<sequence length="594" mass="68457">MALLRSAVNKKATEDASTSQDRYPFRHKAQKRRSEPASSSHMKRDDSLSPSERKKRKVVTEKRKSLSDITNKPQIEKKRGNPKGDTLNVVTAFRPLLQYSRNQLKQLKVDQILVELLKLEATLESSEHVQPPKVFKMLSDGLISKIRLFETDKEIQKKKRDMAKMIRLQIVTKLDATANSLGYCCGSHHVLDSDEEEPKIRCKQCRKRSHVVCAQWNPIHDGSASEFICKNCKPRPKRVVSMTKLQTTPSSDFIETGINEFMGTLDSLETPGRISCRIVACIRRNGRMSDENKKQYPGLSRLMDDIPHTYKLYAITQQIEGQDVLVYMLAVNEYSGKGVPAHKQGLVSILFLDTVKYLQPYKFSRKINQKFLQLYLQNAQQRGFQKARIYARPPTSSDPDFLFHCHPEFKKNLTQQGLFAWYRQAVRTLTQELNSAGIQATFKNSFDPSHCKTVKNLCEELYLEEGFWPNFLERNLGKPLTTLKKLIKEESEDRDNCQFYIYFDDNKGKTVDARQEDPFIHSEIGYTRDAWMDAQIENDWQFDSARRATYSTMMLISSIEDERKKQSVKNKDDSMNDSGIDMENDENAAPSSPN</sequence>
<dbReference type="PANTHER" id="PTHR13808">
    <property type="entry name" value="CBP/P300-RELATED"/>
    <property type="match status" value="1"/>
</dbReference>
<organism evidence="13">
    <name type="scientific">Caenorhabditis brenneri</name>
    <name type="common">Nematode worm</name>
    <dbReference type="NCBI Taxonomy" id="135651"/>
    <lineage>
        <taxon>Eukaryota</taxon>
        <taxon>Metazoa</taxon>
        <taxon>Ecdysozoa</taxon>
        <taxon>Nematoda</taxon>
        <taxon>Chromadorea</taxon>
        <taxon>Rhabditida</taxon>
        <taxon>Rhabditina</taxon>
        <taxon>Rhabditomorpha</taxon>
        <taxon>Rhabditoidea</taxon>
        <taxon>Rhabditidae</taxon>
        <taxon>Peloderinae</taxon>
        <taxon>Caenorhabditis</taxon>
    </lineage>
</organism>
<dbReference type="Proteomes" id="UP000008068">
    <property type="component" value="Unassembled WGS sequence"/>
</dbReference>
<evidence type="ECO:0000256" key="3">
    <source>
        <dbReference type="ARBA" id="ARBA00013184"/>
    </source>
</evidence>
<feature type="region of interest" description="Disordered" evidence="10">
    <location>
        <begin position="1"/>
        <end position="86"/>
    </location>
</feature>
<dbReference type="InterPro" id="IPR013083">
    <property type="entry name" value="Znf_RING/FYVE/PHD"/>
</dbReference>
<comment type="subcellular location">
    <subcellularLocation>
        <location evidence="2">Nucleus</location>
    </subcellularLocation>
</comment>
<proteinExistence type="predicted"/>
<dbReference type="InterPro" id="IPR011011">
    <property type="entry name" value="Znf_FYVE_PHD"/>
</dbReference>
<dbReference type="PANTHER" id="PTHR13808:SF1">
    <property type="entry name" value="HISTONE ACETYLTRANSFERASE"/>
    <property type="match status" value="1"/>
</dbReference>
<dbReference type="PROSITE" id="PS51727">
    <property type="entry name" value="CBP_P300_HAT"/>
    <property type="match status" value="1"/>
</dbReference>
<evidence type="ECO:0000256" key="2">
    <source>
        <dbReference type="ARBA" id="ARBA00004123"/>
    </source>
</evidence>
<comment type="function">
    <text evidence="1">Acetyltransferase enzyme. Acetylates histones, giving a specific tag for transcriptional activation.</text>
</comment>
<keyword evidence="13" id="KW-1185">Reference proteome</keyword>
<feature type="region of interest" description="Disordered" evidence="10">
    <location>
        <begin position="561"/>
        <end position="594"/>
    </location>
</feature>
<evidence type="ECO:0000256" key="8">
    <source>
        <dbReference type="ARBA" id="ARBA00023242"/>
    </source>
</evidence>
<dbReference type="GO" id="GO:0005667">
    <property type="term" value="C:transcription regulator complex"/>
    <property type="evidence" value="ECO:0007669"/>
    <property type="project" value="TreeGrafter"/>
</dbReference>
<keyword evidence="4" id="KW-0808">Transferase</keyword>
<evidence type="ECO:0000256" key="1">
    <source>
        <dbReference type="ARBA" id="ARBA00002581"/>
    </source>
</evidence>
<dbReference type="GO" id="GO:0045944">
    <property type="term" value="P:positive regulation of transcription by RNA polymerase II"/>
    <property type="evidence" value="ECO:0007669"/>
    <property type="project" value="TreeGrafter"/>
</dbReference>
<dbReference type="InterPro" id="IPR031162">
    <property type="entry name" value="CBP_P300_HAT"/>
</dbReference>
<name>G0MQY1_CAEBE</name>
<dbReference type="SUPFAM" id="SSF57903">
    <property type="entry name" value="FYVE/PHD zinc finger"/>
    <property type="match status" value="1"/>
</dbReference>
<evidence type="ECO:0000256" key="4">
    <source>
        <dbReference type="ARBA" id="ARBA00022679"/>
    </source>
</evidence>
<comment type="catalytic activity">
    <reaction evidence="9">
        <text>L-lysyl-[protein] + acetyl-CoA = N(6)-acetyl-L-lysyl-[protein] + CoA + H(+)</text>
        <dbReference type="Rhea" id="RHEA:45948"/>
        <dbReference type="Rhea" id="RHEA-COMP:9752"/>
        <dbReference type="Rhea" id="RHEA-COMP:10731"/>
        <dbReference type="ChEBI" id="CHEBI:15378"/>
        <dbReference type="ChEBI" id="CHEBI:29969"/>
        <dbReference type="ChEBI" id="CHEBI:57287"/>
        <dbReference type="ChEBI" id="CHEBI:57288"/>
        <dbReference type="ChEBI" id="CHEBI:61930"/>
        <dbReference type="EC" id="2.3.1.48"/>
    </reaction>
</comment>
<keyword evidence="6" id="KW-0805">Transcription regulation</keyword>
<evidence type="ECO:0000256" key="6">
    <source>
        <dbReference type="ARBA" id="ARBA00023015"/>
    </source>
</evidence>
<dbReference type="Gene3D" id="3.30.40.10">
    <property type="entry name" value="Zinc/RING finger domain, C3HC4 (zinc finger)"/>
    <property type="match status" value="1"/>
</dbReference>
<evidence type="ECO:0000256" key="5">
    <source>
        <dbReference type="ARBA" id="ARBA00022853"/>
    </source>
</evidence>
<protein>
    <recommendedName>
        <fullName evidence="3">histone acetyltransferase</fullName>
        <ecNumber evidence="3">2.3.1.48</ecNumber>
    </recommendedName>
</protein>
<dbReference type="OrthoDB" id="899at2759"/>
<keyword evidence="5" id="KW-0156">Chromatin regulator</keyword>
<dbReference type="GO" id="GO:0031490">
    <property type="term" value="F:chromatin DNA binding"/>
    <property type="evidence" value="ECO:0007669"/>
    <property type="project" value="TreeGrafter"/>
</dbReference>
<evidence type="ECO:0000256" key="9">
    <source>
        <dbReference type="ARBA" id="ARBA00048017"/>
    </source>
</evidence>
<gene>
    <name evidence="12" type="ORF">CAEBREN_05059</name>
</gene>
<dbReference type="EC" id="2.3.1.48" evidence="3"/>